<evidence type="ECO:0000313" key="2">
    <source>
        <dbReference type="Proteomes" id="UP000185124"/>
    </source>
</evidence>
<accession>A0A1N5UBD5</accession>
<evidence type="ECO:0000313" key="1">
    <source>
        <dbReference type="EMBL" id="SIM57488.1"/>
    </source>
</evidence>
<dbReference type="OrthoDB" id="4256513at2"/>
<dbReference type="Proteomes" id="UP000185124">
    <property type="component" value="Unassembled WGS sequence"/>
</dbReference>
<gene>
    <name evidence="1" type="ORF">SAMN04489832_0727</name>
</gene>
<sequence>MGDDHRHLLPLVDALLADGNALEPHPATDEAFRPSQGGYYCQLTKPIDFAVVRALPLSDKVHLVEHADYIWCEHCWAEIYGGGYKRPEVG</sequence>
<organism evidence="1 2">
    <name type="scientific">Micromonospora cremea</name>
    <dbReference type="NCBI Taxonomy" id="709881"/>
    <lineage>
        <taxon>Bacteria</taxon>
        <taxon>Bacillati</taxon>
        <taxon>Actinomycetota</taxon>
        <taxon>Actinomycetes</taxon>
        <taxon>Micromonosporales</taxon>
        <taxon>Micromonosporaceae</taxon>
        <taxon>Micromonospora</taxon>
    </lineage>
</organism>
<proteinExistence type="predicted"/>
<dbReference type="AlphaFoldDB" id="A0A1N5UBD5"/>
<dbReference type="EMBL" id="FSQT01000001">
    <property type="protein sequence ID" value="SIM57488.1"/>
    <property type="molecule type" value="Genomic_DNA"/>
</dbReference>
<dbReference type="RefSeq" id="WP_143728204.1">
    <property type="nucleotide sequence ID" value="NZ_FSQT01000001.1"/>
</dbReference>
<reference evidence="2" key="1">
    <citation type="submission" date="2016-12" db="EMBL/GenBank/DDBJ databases">
        <authorList>
            <person name="Varghese N."/>
            <person name="Submissions S."/>
        </authorList>
    </citation>
    <scope>NUCLEOTIDE SEQUENCE [LARGE SCALE GENOMIC DNA]</scope>
    <source>
        <strain evidence="2">DSM 45599</strain>
    </source>
</reference>
<protein>
    <submittedName>
        <fullName evidence="1">Uncharacterized protein</fullName>
    </submittedName>
</protein>
<name>A0A1N5UBD5_9ACTN</name>
<keyword evidence="2" id="KW-1185">Reference proteome</keyword>